<dbReference type="InterPro" id="IPR012400">
    <property type="entry name" value="Long_Oxdase"/>
</dbReference>
<evidence type="ECO:0000256" key="3">
    <source>
        <dbReference type="ARBA" id="ARBA00004370"/>
    </source>
</evidence>
<dbReference type="EC" id="1.1.3.20" evidence="5 12"/>
<dbReference type="GO" id="GO:0046577">
    <property type="term" value="F:long-chain-alcohol oxidase activity"/>
    <property type="evidence" value="ECO:0007669"/>
    <property type="project" value="UniProtKB-EC"/>
</dbReference>
<protein>
    <recommendedName>
        <fullName evidence="5 12">Long-chain-alcohol oxidase</fullName>
        <ecNumber evidence="5 12">1.1.3.20</ecNumber>
    </recommendedName>
</protein>
<keyword evidence="6" id="KW-0285">Flavoprotein</keyword>
<keyword evidence="11 12" id="KW-0472">Membrane</keyword>
<dbReference type="EMBL" id="KK198760">
    <property type="protein sequence ID" value="KCW60303.1"/>
    <property type="molecule type" value="Genomic_DNA"/>
</dbReference>
<dbReference type="InterPro" id="IPR000172">
    <property type="entry name" value="GMC_OxRdtase_N"/>
</dbReference>
<evidence type="ECO:0000256" key="4">
    <source>
        <dbReference type="ARBA" id="ARBA00010790"/>
    </source>
</evidence>
<dbReference type="InterPro" id="IPR036188">
    <property type="entry name" value="FAD/NAD-bd_sf"/>
</dbReference>
<dbReference type="GO" id="GO:0050660">
    <property type="term" value="F:flavin adenine dinucleotide binding"/>
    <property type="evidence" value="ECO:0007669"/>
    <property type="project" value="InterPro"/>
</dbReference>
<evidence type="ECO:0000256" key="7">
    <source>
        <dbReference type="ARBA" id="ARBA00022692"/>
    </source>
</evidence>
<dbReference type="GO" id="GO:0016020">
    <property type="term" value="C:membrane"/>
    <property type="evidence" value="ECO:0007669"/>
    <property type="project" value="UniProtKB-SubCell"/>
</dbReference>
<feature type="domain" description="Glucose-methanol-choline oxidoreductase C-terminal" evidence="17">
    <location>
        <begin position="613"/>
        <end position="742"/>
    </location>
</feature>
<proteinExistence type="inferred from homology"/>
<evidence type="ECO:0000256" key="8">
    <source>
        <dbReference type="ARBA" id="ARBA00022827"/>
    </source>
</evidence>
<evidence type="ECO:0000256" key="6">
    <source>
        <dbReference type="ARBA" id="ARBA00022630"/>
    </source>
</evidence>
<evidence type="ECO:0000256" key="14">
    <source>
        <dbReference type="PIRSR" id="PIRSR028937-2"/>
    </source>
</evidence>
<feature type="binding site" evidence="14">
    <location>
        <begin position="248"/>
        <end position="263"/>
    </location>
    <ligand>
        <name>FAD</name>
        <dbReference type="ChEBI" id="CHEBI:57692"/>
    </ligand>
</feature>
<keyword evidence="7" id="KW-0812">Transmembrane</keyword>
<sequence length="781" mass="84948">MGRECHPALKGIIRGDREKKKLFRGSFSSREMEALAAICETVFPPLSGAAAAGAAGGEFEGRIDREDEAVRFFYESSGSQAPVPQEVAELLGRRGLLAAVIVVRVVLLVLSTRLGTLLLCGSLCVGGRWPYVNTFSSMGSDQREKVLRGWLKHRFLTPIRSAFVYLKVMCLYVLFSRVDEKGENPLWKAIGYQVDEEQEMSKPDQGRPLEKGIIETNYSTDLGLLQSLKQKGLEVTQDSKNKIYRIKCDAVIVGSGCGGGVAAAVLAGCGYKVVVLEKGNYYTHKDYSSLEGPSMDQLYESGGILPSCTANVLILAGSTVGGGSAVNWSASIRTPHAVLQDWAEKHGMELFGSKEYASAMDIVCKRIGVTDRCVEQSFQNKVLQEGCEKLGLEINAVPRNSSEDHYCGSCGYGCRRGDKQGTDYTWLVDAVNCGAVILSGCKAEQLVFEKNAPGRARRKKCTGVRAKSMNSDIENVLQFEAKVTVSACGALLTPPLLISSGLKNKHIGRNLHLHPVAMAWGHFPQDSSSQLSGTSYQGGIITLIHKVVEGNSNPNVQAIIETPLLGPATFTVLCPWESGLDIKDRLAKYARTAHLLTIVRDRGHGEVTREGIINYKMDSVDKENIRAGLRQSLRILIAAGADEVGTHRSDGLRMKCRGGTASEYQVEEFLDRVSAEDGPLAMDEKWTFYTSAHQMGSCRMGINEKEGAVDENGESWEAEGLFVCDASVLPTAVGVNPMITIESTAYCIANRIAEYLSKQGLLKSPKTRSDILMNGKQLNVS</sequence>
<evidence type="ECO:0000256" key="5">
    <source>
        <dbReference type="ARBA" id="ARBA00013125"/>
    </source>
</evidence>
<evidence type="ECO:0000256" key="2">
    <source>
        <dbReference type="ARBA" id="ARBA00003842"/>
    </source>
</evidence>
<evidence type="ECO:0000256" key="9">
    <source>
        <dbReference type="ARBA" id="ARBA00022989"/>
    </source>
</evidence>
<keyword evidence="10 12" id="KW-0560">Oxidoreductase</keyword>
<name>A0A059B2E9_EUCGR</name>
<evidence type="ECO:0000256" key="12">
    <source>
        <dbReference type="PIRNR" id="PIRNR028937"/>
    </source>
</evidence>
<reference evidence="18" key="1">
    <citation type="submission" date="2013-07" db="EMBL/GenBank/DDBJ databases">
        <title>The genome of Eucalyptus grandis.</title>
        <authorList>
            <person name="Schmutz J."/>
            <person name="Hayes R."/>
            <person name="Myburg A."/>
            <person name="Tuskan G."/>
            <person name="Grattapaglia D."/>
            <person name="Rokhsar D.S."/>
        </authorList>
    </citation>
    <scope>NUCLEOTIDE SEQUENCE</scope>
    <source>
        <tissue evidence="18">Leaf extractions</tissue>
    </source>
</reference>
<evidence type="ECO:0000313" key="18">
    <source>
        <dbReference type="EMBL" id="KCW60303.1"/>
    </source>
</evidence>
<dbReference type="PIRSF" id="PIRSF028937">
    <property type="entry name" value="Lg_Ch_AO"/>
    <property type="match status" value="1"/>
</dbReference>
<accession>A0A059B2E9</accession>
<dbReference type="Pfam" id="PF05199">
    <property type="entry name" value="GMC_oxred_C"/>
    <property type="match status" value="1"/>
</dbReference>
<feature type="domain" description="FAD-dependent oxidoreductase 2 FAD-binding" evidence="16">
    <location>
        <begin position="249"/>
        <end position="281"/>
    </location>
</feature>
<evidence type="ECO:0000259" key="15">
    <source>
        <dbReference type="Pfam" id="PF00732"/>
    </source>
</evidence>
<evidence type="ECO:0000256" key="13">
    <source>
        <dbReference type="PIRSR" id="PIRSR028937-1"/>
    </source>
</evidence>
<dbReference type="PANTHER" id="PTHR46056:SF10">
    <property type="entry name" value="LONG-CHAIN-ALCOHOL OXIDASE FAO3"/>
    <property type="match status" value="1"/>
</dbReference>
<evidence type="ECO:0000256" key="1">
    <source>
        <dbReference type="ARBA" id="ARBA00000920"/>
    </source>
</evidence>
<comment type="function">
    <text evidence="2 12">Long-chain fatty alcohol oxidase involved in the omega-oxidation pathway of lipid degradation.</text>
</comment>
<comment type="similarity">
    <text evidence="4 12">Belongs to the GMC oxidoreductase family.</text>
</comment>
<comment type="catalytic activity">
    <reaction evidence="1 12">
        <text>a long-chain primary fatty alcohol + O2 = a long-chain fatty aldehyde + H2O2</text>
        <dbReference type="Rhea" id="RHEA:22756"/>
        <dbReference type="ChEBI" id="CHEBI:15379"/>
        <dbReference type="ChEBI" id="CHEBI:16240"/>
        <dbReference type="ChEBI" id="CHEBI:17176"/>
        <dbReference type="ChEBI" id="CHEBI:77396"/>
        <dbReference type="EC" id="1.1.3.20"/>
    </reaction>
</comment>
<organism evidence="18">
    <name type="scientific">Eucalyptus grandis</name>
    <name type="common">Flooded gum</name>
    <dbReference type="NCBI Taxonomy" id="71139"/>
    <lineage>
        <taxon>Eukaryota</taxon>
        <taxon>Viridiplantae</taxon>
        <taxon>Streptophyta</taxon>
        <taxon>Embryophyta</taxon>
        <taxon>Tracheophyta</taxon>
        <taxon>Spermatophyta</taxon>
        <taxon>Magnoliopsida</taxon>
        <taxon>eudicotyledons</taxon>
        <taxon>Gunneridae</taxon>
        <taxon>Pentapetalae</taxon>
        <taxon>rosids</taxon>
        <taxon>malvids</taxon>
        <taxon>Myrtales</taxon>
        <taxon>Myrtaceae</taxon>
        <taxon>Myrtoideae</taxon>
        <taxon>Eucalypteae</taxon>
        <taxon>Eucalyptus</taxon>
    </lineage>
</organism>
<dbReference type="Gene3D" id="3.50.50.60">
    <property type="entry name" value="FAD/NAD(P)-binding domain"/>
    <property type="match status" value="2"/>
</dbReference>
<comment type="subcellular location">
    <subcellularLocation>
        <location evidence="3 12">Membrane</location>
    </subcellularLocation>
</comment>
<evidence type="ECO:0000259" key="17">
    <source>
        <dbReference type="Pfam" id="PF05199"/>
    </source>
</evidence>
<dbReference type="Pfam" id="PF00732">
    <property type="entry name" value="GMC_oxred_N"/>
    <property type="match status" value="1"/>
</dbReference>
<dbReference type="SUPFAM" id="SSF51905">
    <property type="entry name" value="FAD/NAD(P)-binding domain"/>
    <property type="match status" value="1"/>
</dbReference>
<dbReference type="FunCoup" id="A0A059B2E9">
    <property type="interactions" value="32"/>
</dbReference>
<feature type="domain" description="Glucose-methanol-choline oxidoreductase N-terminal" evidence="15">
    <location>
        <begin position="295"/>
        <end position="516"/>
    </location>
</feature>
<feature type="active site" description="Proton acceptor" evidence="13">
    <location>
        <position position="693"/>
    </location>
</feature>
<keyword evidence="9" id="KW-1133">Transmembrane helix</keyword>
<dbReference type="STRING" id="71139.A0A059B2E9"/>
<dbReference type="InParanoid" id="A0A059B2E9"/>
<evidence type="ECO:0000256" key="10">
    <source>
        <dbReference type="ARBA" id="ARBA00023002"/>
    </source>
</evidence>
<dbReference type="Gramene" id="KCW60303">
    <property type="protein sequence ID" value="KCW60303"/>
    <property type="gene ID" value="EUGRSUZ_H03017"/>
</dbReference>
<dbReference type="PANTHER" id="PTHR46056">
    <property type="entry name" value="LONG-CHAIN-ALCOHOL OXIDASE"/>
    <property type="match status" value="1"/>
</dbReference>
<evidence type="ECO:0000256" key="11">
    <source>
        <dbReference type="ARBA" id="ARBA00023136"/>
    </source>
</evidence>
<dbReference type="OMA" id="YGVIYET"/>
<dbReference type="InterPro" id="IPR007867">
    <property type="entry name" value="GMC_OxRtase_C"/>
</dbReference>
<dbReference type="Pfam" id="PF00890">
    <property type="entry name" value="FAD_binding_2"/>
    <property type="match status" value="1"/>
</dbReference>
<gene>
    <name evidence="18" type="ORF">EUGRSUZ_H03017</name>
</gene>
<keyword evidence="8 14" id="KW-0274">FAD</keyword>
<dbReference type="AlphaFoldDB" id="A0A059B2E9"/>
<dbReference type="InterPro" id="IPR003953">
    <property type="entry name" value="FAD-dep_OxRdtase_2_FAD-bd"/>
</dbReference>
<evidence type="ECO:0000259" key="16">
    <source>
        <dbReference type="Pfam" id="PF00890"/>
    </source>
</evidence>